<dbReference type="Proteomes" id="UP000616143">
    <property type="component" value="Unassembled WGS sequence"/>
</dbReference>
<sequence>MFTISNVKLRGRRGTFKVWIEGDKVRRIEESSENGDLDGEGKLLTESFVVPHLHLDKVETGPEVPEGVSLYRTEGDSRSAIERAAKVKVDYDEESVALRASRTLLQCVKWGVTDVRAFADVDPVAELRGLLGLIRARDSLRGILNVQVVAFPQQGILREEGTEDLLYEALKRGADVVGGIPWIERSQREMEEHVRIVLDLAEKSGKPVALLVDDAPDPKLNTLEILAREVLTRGWKGGVEACHARALSLYDPDRRRKVLELTKEAGISLVANPHTGNLNLPVREALSLGINVSLGQDDCNDAYYPFGRCNMAEVAFLAAHLLDMMNDRDMENLFDMITWRAARTIGLERTLRPGSQASLVLLKRENVREALRHHDGASLVFNEGRITYDST</sequence>
<dbReference type="InterPro" id="IPR052349">
    <property type="entry name" value="Metallo-hydrolase_Enzymes"/>
</dbReference>
<feature type="domain" description="Amidohydrolase 3" evidence="3">
    <location>
        <begin position="96"/>
        <end position="388"/>
    </location>
</feature>
<organism evidence="4 6">
    <name type="scientific">Sulfodiicoccus acidiphilus</name>
    <dbReference type="NCBI Taxonomy" id="1670455"/>
    <lineage>
        <taxon>Archaea</taxon>
        <taxon>Thermoproteota</taxon>
        <taxon>Thermoprotei</taxon>
        <taxon>Sulfolobales</taxon>
        <taxon>Sulfolobaceae</taxon>
        <taxon>Sulfodiicoccus</taxon>
    </lineage>
</organism>
<evidence type="ECO:0000256" key="2">
    <source>
        <dbReference type="ARBA" id="ARBA00022801"/>
    </source>
</evidence>
<name>A0A348B5W1_9CREN</name>
<dbReference type="GO" id="GO:0046872">
    <property type="term" value="F:metal ion binding"/>
    <property type="evidence" value="ECO:0007669"/>
    <property type="project" value="UniProtKB-KW"/>
</dbReference>
<keyword evidence="1" id="KW-0479">Metal-binding</keyword>
<evidence type="ECO:0000259" key="3">
    <source>
        <dbReference type="Pfam" id="PF07969"/>
    </source>
</evidence>
<dbReference type="Pfam" id="PF07969">
    <property type="entry name" value="Amidohydro_3"/>
    <property type="match status" value="1"/>
</dbReference>
<protein>
    <submittedName>
        <fullName evidence="4">Cytosine deaminase</fullName>
        <ecNumber evidence="4">3.5.4.1</ecNumber>
    </submittedName>
</protein>
<evidence type="ECO:0000313" key="5">
    <source>
        <dbReference type="EMBL" id="GGT92292.1"/>
    </source>
</evidence>
<dbReference type="PANTHER" id="PTHR32027">
    <property type="entry name" value="CYTOSINE DEAMINASE"/>
    <property type="match status" value="1"/>
</dbReference>
<reference evidence="5" key="1">
    <citation type="journal article" date="2014" name="Int. J. Syst. Evol. Microbiol.">
        <title>Complete genome sequence of Corynebacterium casei LMG S-19264T (=DSM 44701T), isolated from a smear-ripened cheese.</title>
        <authorList>
            <consortium name="US DOE Joint Genome Institute (JGI-PGF)"/>
            <person name="Walter F."/>
            <person name="Albersmeier A."/>
            <person name="Kalinowski J."/>
            <person name="Ruckert C."/>
        </authorList>
    </citation>
    <scope>NUCLEOTIDE SEQUENCE</scope>
    <source>
        <strain evidence="5">JCM 31740</strain>
    </source>
</reference>
<dbReference type="EMBL" id="AP018553">
    <property type="protein sequence ID" value="BBD73563.1"/>
    <property type="molecule type" value="Genomic_DNA"/>
</dbReference>
<dbReference type="InterPro" id="IPR013108">
    <property type="entry name" value="Amidohydro_3"/>
</dbReference>
<dbReference type="CDD" id="cd01293">
    <property type="entry name" value="Bact_CD"/>
    <property type="match status" value="1"/>
</dbReference>
<dbReference type="GO" id="GO:0004131">
    <property type="term" value="F:cytosine deaminase activity"/>
    <property type="evidence" value="ECO:0007669"/>
    <property type="project" value="UniProtKB-EC"/>
</dbReference>
<dbReference type="EMBL" id="BMQS01000006">
    <property type="protein sequence ID" value="GGT92292.1"/>
    <property type="molecule type" value="Genomic_DNA"/>
</dbReference>
<reference evidence="6" key="2">
    <citation type="submission" date="2018-04" db="EMBL/GenBank/DDBJ databases">
        <title>Complete genome sequence of Sulfodiicoccus acidiphilus strain HS-1.</title>
        <authorList>
            <person name="Sakai H.D."/>
            <person name="Kurosawa N."/>
        </authorList>
    </citation>
    <scope>NUCLEOTIDE SEQUENCE [LARGE SCALE GENOMIC DNA]</scope>
    <source>
        <strain evidence="6">HS-1</strain>
    </source>
</reference>
<dbReference type="SUPFAM" id="SSF51556">
    <property type="entry name" value="Metallo-dependent hydrolases"/>
    <property type="match status" value="1"/>
</dbReference>
<dbReference type="Gene3D" id="3.20.20.140">
    <property type="entry name" value="Metal-dependent hydrolases"/>
    <property type="match status" value="1"/>
</dbReference>
<dbReference type="InterPro" id="IPR032466">
    <property type="entry name" value="Metal_Hydrolase"/>
</dbReference>
<dbReference type="InterPro" id="IPR011059">
    <property type="entry name" value="Metal-dep_hydrolase_composite"/>
</dbReference>
<dbReference type="PANTHER" id="PTHR32027:SF0">
    <property type="entry name" value="CYTOSINE DEAMINASE"/>
    <property type="match status" value="1"/>
</dbReference>
<dbReference type="FunFam" id="3.20.20.140:FF:000019">
    <property type="entry name" value="Cytosine deaminase"/>
    <property type="match status" value="1"/>
</dbReference>
<proteinExistence type="predicted"/>
<dbReference type="GO" id="GO:0006209">
    <property type="term" value="P:cytosine catabolic process"/>
    <property type="evidence" value="ECO:0007669"/>
    <property type="project" value="TreeGrafter"/>
</dbReference>
<dbReference type="Proteomes" id="UP000276741">
    <property type="component" value="Chromosome"/>
</dbReference>
<reference evidence="5" key="4">
    <citation type="submission" date="2020-09" db="EMBL/GenBank/DDBJ databases">
        <authorList>
            <person name="Sun Q."/>
            <person name="Ohkuma M."/>
        </authorList>
    </citation>
    <scope>NUCLEOTIDE SEQUENCE</scope>
    <source>
        <strain evidence="5">JCM 31740</strain>
    </source>
</reference>
<dbReference type="GO" id="GO:0035888">
    <property type="term" value="F:isoguanine deaminase activity"/>
    <property type="evidence" value="ECO:0007669"/>
    <property type="project" value="TreeGrafter"/>
</dbReference>
<accession>A0A348B5W1</accession>
<keyword evidence="2 4" id="KW-0378">Hydrolase</keyword>
<evidence type="ECO:0000256" key="1">
    <source>
        <dbReference type="ARBA" id="ARBA00022723"/>
    </source>
</evidence>
<keyword evidence="6" id="KW-1185">Reference proteome</keyword>
<dbReference type="EC" id="3.5.4.1" evidence="4"/>
<dbReference type="GeneID" id="38667419"/>
<dbReference type="AlphaFoldDB" id="A0A348B5W1"/>
<evidence type="ECO:0000313" key="4">
    <source>
        <dbReference type="EMBL" id="BBD73563.1"/>
    </source>
</evidence>
<evidence type="ECO:0000313" key="6">
    <source>
        <dbReference type="Proteomes" id="UP000276741"/>
    </source>
</evidence>
<gene>
    <name evidence="5" type="ORF">GCM10007116_07490</name>
    <name evidence="4" type="ORF">HS1genome_1952</name>
</gene>
<reference evidence="4" key="3">
    <citation type="journal article" date="2019" name="BMC Res. Notes">
        <title>Complete genome sequence of the Sulfodiicoccus acidiphilus strain HS-1T, the first crenarchaeon that lacks polB3, isolated from an acidic hot spring in Ohwaku-dani, Hakone, Japan.</title>
        <authorList>
            <person name="Sakai H.D."/>
            <person name="Kurosawa N."/>
        </authorList>
    </citation>
    <scope>NUCLEOTIDE SEQUENCE</scope>
    <source>
        <strain evidence="4">HS-1</strain>
    </source>
</reference>
<dbReference type="Gene3D" id="2.30.40.10">
    <property type="entry name" value="Urease, subunit C, domain 1"/>
    <property type="match status" value="1"/>
</dbReference>
<dbReference type="KEGG" id="sacd:HS1genome_1952"/>
<dbReference type="RefSeq" id="WP_126450811.1">
    <property type="nucleotide sequence ID" value="NZ_AP018553.1"/>
</dbReference>